<dbReference type="InterPro" id="IPR012112">
    <property type="entry name" value="REV1"/>
</dbReference>
<evidence type="ECO:0000256" key="12">
    <source>
        <dbReference type="ARBA" id="ARBA00023242"/>
    </source>
</evidence>
<evidence type="ECO:0000256" key="16">
    <source>
        <dbReference type="SAM" id="Coils"/>
    </source>
</evidence>
<keyword evidence="10 14" id="KW-0238">DNA-binding</keyword>
<reference evidence="19 20" key="1">
    <citation type="journal article" date="2018" name="G3 (Bethesda)">
        <title>Phylogenetic and Phylogenomic Definition of Rhizopus Species.</title>
        <authorList>
            <person name="Gryganskyi A.P."/>
            <person name="Golan J."/>
            <person name="Dolatabadi S."/>
            <person name="Mondo S."/>
            <person name="Robb S."/>
            <person name="Idnurm A."/>
            <person name="Muszewska A."/>
            <person name="Steczkiewicz K."/>
            <person name="Masonjones S."/>
            <person name="Liao H.L."/>
            <person name="Gajdeczka M.T."/>
            <person name="Anike F."/>
            <person name="Vuek A."/>
            <person name="Anishchenko I.M."/>
            <person name="Voigt K."/>
            <person name="de Hoog G.S."/>
            <person name="Smith M.E."/>
            <person name="Heitman J."/>
            <person name="Vilgalys R."/>
            <person name="Stajich J.E."/>
        </authorList>
    </citation>
    <scope>NUCLEOTIDE SEQUENCE [LARGE SCALE GENOMIC DNA]</scope>
    <source>
        <strain evidence="19 20">CBS 357.93</strain>
    </source>
</reference>
<dbReference type="FunFam" id="3.40.50.10190:FF:000011">
    <property type="entry name" value="DNA repair protein REV1"/>
    <property type="match status" value="1"/>
</dbReference>
<evidence type="ECO:0000256" key="7">
    <source>
        <dbReference type="ARBA" id="ARBA00022723"/>
    </source>
</evidence>
<evidence type="ECO:0000256" key="15">
    <source>
        <dbReference type="PIRSR" id="PIRSR036573-2"/>
    </source>
</evidence>
<dbReference type="InterPro" id="IPR043502">
    <property type="entry name" value="DNA/RNA_pol_sf"/>
</dbReference>
<dbReference type="CDD" id="cd17719">
    <property type="entry name" value="BRCT_Rev1"/>
    <property type="match status" value="1"/>
</dbReference>
<keyword evidence="16" id="KW-0175">Coiled coil</keyword>
<dbReference type="SUPFAM" id="SSF56672">
    <property type="entry name" value="DNA/RNA polymerases"/>
    <property type="match status" value="1"/>
</dbReference>
<dbReference type="SUPFAM" id="SSF52113">
    <property type="entry name" value="BRCT domain"/>
    <property type="match status" value="1"/>
</dbReference>
<dbReference type="CDD" id="cd01701">
    <property type="entry name" value="PolY_Rev1"/>
    <property type="match status" value="1"/>
</dbReference>
<dbReference type="AlphaFoldDB" id="A0A367J8A1"/>
<dbReference type="OrthoDB" id="427711at2759"/>
<evidence type="ECO:0000256" key="2">
    <source>
        <dbReference type="ARBA" id="ARBA00010945"/>
    </source>
</evidence>
<evidence type="ECO:0000256" key="4">
    <source>
        <dbReference type="ARBA" id="ARBA00022634"/>
    </source>
</evidence>
<dbReference type="Gene3D" id="3.40.1170.60">
    <property type="match status" value="1"/>
</dbReference>
<dbReference type="Proteomes" id="UP000252139">
    <property type="component" value="Unassembled WGS sequence"/>
</dbReference>
<evidence type="ECO:0000256" key="8">
    <source>
        <dbReference type="ARBA" id="ARBA00022763"/>
    </source>
</evidence>
<keyword evidence="8 14" id="KW-0227">DNA damage</keyword>
<dbReference type="Gene3D" id="3.30.70.270">
    <property type="match status" value="1"/>
</dbReference>
<evidence type="ECO:0000256" key="6">
    <source>
        <dbReference type="ARBA" id="ARBA00022695"/>
    </source>
</evidence>
<dbReference type="Gene3D" id="3.30.1490.100">
    <property type="entry name" value="DNA polymerase, Y-family, little finger domain"/>
    <property type="match status" value="1"/>
</dbReference>
<organism evidence="19 20">
    <name type="scientific">Rhizopus azygosporus</name>
    <name type="common">Rhizopus microsporus var. azygosporus</name>
    <dbReference type="NCBI Taxonomy" id="86630"/>
    <lineage>
        <taxon>Eukaryota</taxon>
        <taxon>Fungi</taxon>
        <taxon>Fungi incertae sedis</taxon>
        <taxon>Mucoromycota</taxon>
        <taxon>Mucoromycotina</taxon>
        <taxon>Mucoromycetes</taxon>
        <taxon>Mucorales</taxon>
        <taxon>Mucorineae</taxon>
        <taxon>Rhizopodaceae</taxon>
        <taxon>Rhizopus</taxon>
    </lineage>
</organism>
<dbReference type="InterPro" id="IPR001126">
    <property type="entry name" value="UmuC"/>
</dbReference>
<dbReference type="InterPro" id="IPR038401">
    <property type="entry name" value="Rev1_C_sf"/>
</dbReference>
<dbReference type="FunFam" id="3.30.1490.100:FF:000001">
    <property type="entry name" value="DNA repair protein REV1"/>
    <property type="match status" value="1"/>
</dbReference>
<dbReference type="GO" id="GO:0017125">
    <property type="term" value="F:deoxycytidyl transferase activity"/>
    <property type="evidence" value="ECO:0007669"/>
    <property type="project" value="TreeGrafter"/>
</dbReference>
<evidence type="ECO:0000259" key="17">
    <source>
        <dbReference type="PROSITE" id="PS50172"/>
    </source>
</evidence>
<gene>
    <name evidence="19" type="primary">REV1_1</name>
    <name evidence="19" type="ORF">CU097_003789</name>
</gene>
<evidence type="ECO:0000256" key="14">
    <source>
        <dbReference type="PIRNR" id="PIRNR036573"/>
    </source>
</evidence>
<evidence type="ECO:0000256" key="10">
    <source>
        <dbReference type="ARBA" id="ARBA00023125"/>
    </source>
</evidence>
<evidence type="ECO:0000259" key="18">
    <source>
        <dbReference type="PROSITE" id="PS50173"/>
    </source>
</evidence>
<evidence type="ECO:0000256" key="1">
    <source>
        <dbReference type="ARBA" id="ARBA00004123"/>
    </source>
</evidence>
<evidence type="ECO:0000256" key="11">
    <source>
        <dbReference type="ARBA" id="ARBA00023204"/>
    </source>
</evidence>
<evidence type="ECO:0000256" key="5">
    <source>
        <dbReference type="ARBA" id="ARBA00022679"/>
    </source>
</evidence>
<accession>A0A367J8A1</accession>
<dbReference type="Gene3D" id="1.20.58.1280">
    <property type="entry name" value="DNA repair protein Rev1, C-terminal domain"/>
    <property type="match status" value="1"/>
</dbReference>
<evidence type="ECO:0000313" key="20">
    <source>
        <dbReference type="Proteomes" id="UP000252139"/>
    </source>
</evidence>
<evidence type="ECO:0000313" key="19">
    <source>
        <dbReference type="EMBL" id="RCH86140.1"/>
    </source>
</evidence>
<dbReference type="InterPro" id="IPR036420">
    <property type="entry name" value="BRCT_dom_sf"/>
</dbReference>
<dbReference type="PIRSF" id="PIRSF036573">
    <property type="entry name" value="REV1"/>
    <property type="match status" value="1"/>
</dbReference>
<comment type="caution">
    <text evidence="19">The sequence shown here is derived from an EMBL/GenBank/DDBJ whole genome shotgun (WGS) entry which is preliminary data.</text>
</comment>
<comment type="similarity">
    <text evidence="2 14">Belongs to the DNA polymerase type-Y family.</text>
</comment>
<dbReference type="GO" id="GO:0070987">
    <property type="term" value="P:error-free translesion synthesis"/>
    <property type="evidence" value="ECO:0007669"/>
    <property type="project" value="UniProtKB-ARBA"/>
</dbReference>
<dbReference type="InterPro" id="IPR043128">
    <property type="entry name" value="Rev_trsase/Diguanyl_cyclase"/>
</dbReference>
<dbReference type="Pfam" id="PF16589">
    <property type="entry name" value="BRCT_2"/>
    <property type="match status" value="1"/>
</dbReference>
<dbReference type="GO" id="GO:0005634">
    <property type="term" value="C:nucleus"/>
    <property type="evidence" value="ECO:0007669"/>
    <property type="project" value="UniProtKB-SubCell"/>
</dbReference>
<keyword evidence="6 14" id="KW-0548">Nucleotidyltransferase</keyword>
<comment type="cofactor">
    <cofactor evidence="15">
        <name>Mg(2+)</name>
        <dbReference type="ChEBI" id="CHEBI:18420"/>
    </cofactor>
    <text evidence="15">Binds 2 magnesium ions.</text>
</comment>
<evidence type="ECO:0000256" key="3">
    <source>
        <dbReference type="ARBA" id="ARBA00020399"/>
    </source>
</evidence>
<dbReference type="InterPro" id="IPR017961">
    <property type="entry name" value="DNA_pol_Y-fam_little_finger"/>
</dbReference>
<protein>
    <recommendedName>
        <fullName evidence="3 14">DNA repair protein REV1</fullName>
        <ecNumber evidence="14">2.7.7.-</ecNumber>
    </recommendedName>
</protein>
<dbReference type="Gene3D" id="6.10.250.1630">
    <property type="match status" value="1"/>
</dbReference>
<dbReference type="PROSITE" id="PS50173">
    <property type="entry name" value="UMUC"/>
    <property type="match status" value="1"/>
</dbReference>
<evidence type="ECO:0000256" key="13">
    <source>
        <dbReference type="ARBA" id="ARBA00058985"/>
    </source>
</evidence>
<dbReference type="Pfam" id="PF00817">
    <property type="entry name" value="IMS"/>
    <property type="match status" value="1"/>
</dbReference>
<dbReference type="PROSITE" id="PS50172">
    <property type="entry name" value="BRCT"/>
    <property type="match status" value="1"/>
</dbReference>
<dbReference type="GO" id="GO:0003684">
    <property type="term" value="F:damaged DNA binding"/>
    <property type="evidence" value="ECO:0007669"/>
    <property type="project" value="UniProtKB-UniRule"/>
</dbReference>
<dbReference type="GO" id="GO:0046872">
    <property type="term" value="F:metal ion binding"/>
    <property type="evidence" value="ECO:0007669"/>
    <property type="project" value="UniProtKB-KW"/>
</dbReference>
<dbReference type="Pfam" id="PF16727">
    <property type="entry name" value="REV1_C"/>
    <property type="match status" value="1"/>
</dbReference>
<dbReference type="InterPro" id="IPR001357">
    <property type="entry name" value="BRCT_dom"/>
</dbReference>
<keyword evidence="11 14" id="KW-0234">DNA repair</keyword>
<dbReference type="GO" id="GO:0042276">
    <property type="term" value="P:error-prone translesion synthesis"/>
    <property type="evidence" value="ECO:0007669"/>
    <property type="project" value="InterPro"/>
</dbReference>
<dbReference type="Gene3D" id="3.40.50.10190">
    <property type="entry name" value="BRCT domain"/>
    <property type="match status" value="1"/>
</dbReference>
<keyword evidence="4 14" id="KW-0237">DNA synthesis</keyword>
<name>A0A367J8A1_RHIAZ</name>
<dbReference type="GO" id="GO:0003887">
    <property type="term" value="F:DNA-directed DNA polymerase activity"/>
    <property type="evidence" value="ECO:0007669"/>
    <property type="project" value="InterPro"/>
</dbReference>
<comment type="subcellular location">
    <subcellularLocation>
        <location evidence="1 14">Nucleus</location>
    </subcellularLocation>
</comment>
<sequence>MNKNKDLYGAIKFGEFKKYMQNKEAKLKEQEKEVRDRSSQELPQIFKGLSIHINGYTQPSAIELRRLILQHGGDYQHYLKKLHVTHILASNLTSAKMQEFRAYKVVKPNWITDSVNAKQLLPWQNYRLASKPNNQAELPSDWAKQTSTANAGFIQRYYETSRLHHLSTWKAELKELIGSMANKEDRKKQKKPFRIIMHVDFDCFFASVGIKDHPHLKDKPVAVTHSNGISDVSSSDIASCNYVARSFGVHNGMLVKTAKSLCPDIRVIPYEFEKYKSVSETFYKILFHYADEIQVASVDEALIDVSSHISTPYQGEEEALALKIRKEIRDATGCEVSIGIGPNILLARMSTKLAKPSNLFYCKTEKDKQELLSTQSVSDLPGVGYATTERLATMGVQTVSDLKNTSLQELKSKLGQKLGQTLYNFARGIDNRPLTVKQQRQSVSAEVNWGVRFESEENEKAFVYDLCQEVSNRLVKYNSRGRMITVKILKRQEGAKEPAKLLGHGQIDAFSKSCTLADYTHDADIISKHVYSMLKSFHFHYADIRGLGIQVTKLDQETTSDFQERLNFKRKITNEQESHKRTRVEANTKNNQAQLMNVDPDVFCQLPEHVQKEMMSNYKLVFQTKKVYSSQLAELPPWSQVDPEALLALPDEMREQVLKAYSNHKLKLPTKSNVARAKKNNDEVTLTQLFESKNSPLAIQDGLDGESIDMDVWNMLPSSIRKELLFDIEKKHKEEMRREDKAVKRKNDIRKPIIELPDEPSLQGLTDINDIRRLLREWVSTFDDGPEPEDVASIGSYLIELVNASHLEKAHLLMLYLQYLSKDHNDEWKAQVKTIQENLNRELVRLYQCSL</sequence>
<proteinExistence type="inferred from homology"/>
<dbReference type="Gene3D" id="1.10.150.20">
    <property type="entry name" value="5' to 3' exonuclease, C-terminal subdomain"/>
    <property type="match status" value="1"/>
</dbReference>
<dbReference type="EC" id="2.7.7.-" evidence="14"/>
<dbReference type="PANTHER" id="PTHR45990">
    <property type="entry name" value="DNA REPAIR PROTEIN REV1"/>
    <property type="match status" value="1"/>
</dbReference>
<keyword evidence="7 15" id="KW-0479">Metal-binding</keyword>
<dbReference type="STRING" id="86630.A0A367J8A1"/>
<dbReference type="Pfam" id="PF11799">
    <property type="entry name" value="IMS_C"/>
    <property type="match status" value="1"/>
</dbReference>
<comment type="function">
    <text evidence="13">Deoxycytidyl transferase involved in DNA repair. Transfers a dCMP residue from dCTP to the 3'-end of a DNA primer in a template-dependent reaction. May assist in the first step in the bypass of abasic lesions by the insertion of a nucleotide opposite the lesion. Required for normal induction of mutations by physical and chemical agents. Involved in mitochondrial DNA mutagenesis.</text>
</comment>
<dbReference type="GO" id="GO:0006281">
    <property type="term" value="P:DNA repair"/>
    <property type="evidence" value="ECO:0007669"/>
    <property type="project" value="UniProtKB-KW"/>
</dbReference>
<feature type="coiled-coil region" evidence="16">
    <location>
        <begin position="13"/>
        <end position="40"/>
    </location>
</feature>
<feature type="domain" description="BRCT" evidence="17">
    <location>
        <begin position="41"/>
        <end position="128"/>
    </location>
</feature>
<dbReference type="Gene3D" id="6.10.250.1490">
    <property type="match status" value="1"/>
</dbReference>
<dbReference type="InterPro" id="IPR053848">
    <property type="entry name" value="IMS_HHH_1"/>
</dbReference>
<feature type="binding site" evidence="15">
    <location>
        <position position="200"/>
    </location>
    <ligand>
        <name>Mg(2+)</name>
        <dbReference type="ChEBI" id="CHEBI:18420"/>
        <label>1</label>
    </ligand>
</feature>
<dbReference type="InterPro" id="IPR036775">
    <property type="entry name" value="DNA_pol_Y-fam_lit_finger_sf"/>
</dbReference>
<feature type="binding site" evidence="15">
    <location>
        <position position="300"/>
    </location>
    <ligand>
        <name>Mg(2+)</name>
        <dbReference type="ChEBI" id="CHEBI:18420"/>
        <label>1</label>
    </ligand>
</feature>
<keyword evidence="20" id="KW-1185">Reference proteome</keyword>
<dbReference type="Pfam" id="PF14377">
    <property type="entry name" value="UBM"/>
    <property type="match status" value="3"/>
</dbReference>
<keyword evidence="9 15" id="KW-0460">Magnesium</keyword>
<feature type="binding site" evidence="15">
    <location>
        <position position="299"/>
    </location>
    <ligand>
        <name>Mg(2+)</name>
        <dbReference type="ChEBI" id="CHEBI:18420"/>
        <label>1</label>
    </ligand>
</feature>
<keyword evidence="12 14" id="KW-0539">Nucleus</keyword>
<dbReference type="SUPFAM" id="SSF100879">
    <property type="entry name" value="Lesion bypass DNA polymerase (Y-family), little finger domain"/>
    <property type="match status" value="1"/>
</dbReference>
<dbReference type="EMBL" id="PJQL01001931">
    <property type="protein sequence ID" value="RCH86140.1"/>
    <property type="molecule type" value="Genomic_DNA"/>
</dbReference>
<dbReference type="InterPro" id="IPR031991">
    <property type="entry name" value="Rev1_C"/>
</dbReference>
<keyword evidence="5 14" id="KW-0808">Transferase</keyword>
<evidence type="ECO:0000256" key="9">
    <source>
        <dbReference type="ARBA" id="ARBA00022842"/>
    </source>
</evidence>
<dbReference type="PANTHER" id="PTHR45990:SF1">
    <property type="entry name" value="DNA REPAIR PROTEIN REV1"/>
    <property type="match status" value="1"/>
</dbReference>
<dbReference type="SMART" id="SM00292">
    <property type="entry name" value="BRCT"/>
    <property type="match status" value="1"/>
</dbReference>
<dbReference type="InterPro" id="IPR025527">
    <property type="entry name" value="HUWE1/Rev1_UBM"/>
</dbReference>
<feature type="domain" description="UmuC" evidence="18">
    <location>
        <begin position="196"/>
        <end position="384"/>
    </location>
</feature>
<dbReference type="Pfam" id="PF21999">
    <property type="entry name" value="IMS_HHH_1"/>
    <property type="match status" value="1"/>
</dbReference>